<dbReference type="EMBL" id="CM035442">
    <property type="protein sequence ID" value="KAH7279229.1"/>
    <property type="molecule type" value="Genomic_DNA"/>
</dbReference>
<dbReference type="OrthoDB" id="543156at2759"/>
<dbReference type="GO" id="GO:1903189">
    <property type="term" value="P:glyoxal metabolic process"/>
    <property type="evidence" value="ECO:0007669"/>
    <property type="project" value="TreeGrafter"/>
</dbReference>
<keyword evidence="2" id="KW-0677">Repeat</keyword>
<evidence type="ECO:0000256" key="2">
    <source>
        <dbReference type="ARBA" id="ARBA00022737"/>
    </source>
</evidence>
<dbReference type="CDD" id="cd03135">
    <property type="entry name" value="GATase1_DJ-1"/>
    <property type="match status" value="2"/>
</dbReference>
<dbReference type="InterPro" id="IPR029062">
    <property type="entry name" value="Class_I_gatase-like"/>
</dbReference>
<feature type="domain" description="DJ-1/PfpI" evidence="3">
    <location>
        <begin position="61"/>
        <end position="225"/>
    </location>
</feature>
<dbReference type="InterPro" id="IPR002818">
    <property type="entry name" value="DJ-1/PfpI"/>
</dbReference>
<dbReference type="Proteomes" id="UP000825935">
    <property type="component" value="Chromosome 37"/>
</dbReference>
<dbReference type="PANTHER" id="PTHR48094:SF12">
    <property type="entry name" value="PARKINSON DISEASE PROTEIN 7 HOMOLOG"/>
    <property type="match status" value="1"/>
</dbReference>
<organism evidence="4 5">
    <name type="scientific">Ceratopteris richardii</name>
    <name type="common">Triangle waterfern</name>
    <dbReference type="NCBI Taxonomy" id="49495"/>
    <lineage>
        <taxon>Eukaryota</taxon>
        <taxon>Viridiplantae</taxon>
        <taxon>Streptophyta</taxon>
        <taxon>Embryophyta</taxon>
        <taxon>Tracheophyta</taxon>
        <taxon>Polypodiopsida</taxon>
        <taxon>Polypodiidae</taxon>
        <taxon>Polypodiales</taxon>
        <taxon>Pteridineae</taxon>
        <taxon>Pteridaceae</taxon>
        <taxon>Parkerioideae</taxon>
        <taxon>Ceratopteris</taxon>
    </lineage>
</organism>
<dbReference type="NCBIfam" id="TIGR01383">
    <property type="entry name" value="not_thiJ"/>
    <property type="match status" value="2"/>
</dbReference>
<dbReference type="Pfam" id="PF01965">
    <property type="entry name" value="DJ-1_PfpI"/>
    <property type="match status" value="2"/>
</dbReference>
<gene>
    <name evidence="4" type="ORF">KP509_37G011600</name>
</gene>
<reference evidence="4" key="1">
    <citation type="submission" date="2021-08" db="EMBL/GenBank/DDBJ databases">
        <title>WGS assembly of Ceratopteris richardii.</title>
        <authorList>
            <person name="Marchant D.B."/>
            <person name="Chen G."/>
            <person name="Jenkins J."/>
            <person name="Shu S."/>
            <person name="Leebens-Mack J."/>
            <person name="Grimwood J."/>
            <person name="Schmutz J."/>
            <person name="Soltis P."/>
            <person name="Soltis D."/>
            <person name="Chen Z.-H."/>
        </authorList>
    </citation>
    <scope>NUCLEOTIDE SEQUENCE</scope>
    <source>
        <strain evidence="4">Whitten #5841</strain>
        <tissue evidence="4">Leaf</tissue>
    </source>
</reference>
<dbReference type="Gene3D" id="3.40.50.880">
    <property type="match status" value="2"/>
</dbReference>
<accession>A0A8T2Q6A4</accession>
<dbReference type="FunFam" id="3.40.50.880:FF:000015">
    <property type="entry name" value="Protein DJ-1 homolog C"/>
    <property type="match status" value="2"/>
</dbReference>
<proteinExistence type="inferred from homology"/>
<evidence type="ECO:0000259" key="3">
    <source>
        <dbReference type="Pfam" id="PF01965"/>
    </source>
</evidence>
<dbReference type="AlphaFoldDB" id="A0A8T2Q6A4"/>
<dbReference type="InterPro" id="IPR006287">
    <property type="entry name" value="DJ-1"/>
</dbReference>
<feature type="domain" description="DJ-1/PfpI" evidence="3">
    <location>
        <begin position="266"/>
        <end position="428"/>
    </location>
</feature>
<keyword evidence="5" id="KW-1185">Reference proteome</keyword>
<dbReference type="OMA" id="CSDTPQI"/>
<evidence type="ECO:0000313" key="5">
    <source>
        <dbReference type="Proteomes" id="UP000825935"/>
    </source>
</evidence>
<dbReference type="PANTHER" id="PTHR48094">
    <property type="entry name" value="PROTEIN/NUCLEIC ACID DEGLYCASE DJ-1-RELATED"/>
    <property type="match status" value="1"/>
</dbReference>
<comment type="similarity">
    <text evidence="1">Belongs to the peptidase C56 family.</text>
</comment>
<protein>
    <recommendedName>
        <fullName evidence="3">DJ-1/PfpI domain-containing protein</fullName>
    </recommendedName>
</protein>
<comment type="caution">
    <text evidence="4">The sequence shown here is derived from an EMBL/GenBank/DDBJ whole genome shotgun (WGS) entry which is preliminary data.</text>
</comment>
<evidence type="ECO:0000256" key="1">
    <source>
        <dbReference type="ARBA" id="ARBA00008542"/>
    </source>
</evidence>
<dbReference type="SUPFAM" id="SSF52317">
    <property type="entry name" value="Class I glutamine amidotransferase-like"/>
    <property type="match status" value="2"/>
</dbReference>
<name>A0A8T2Q6A4_CERRI</name>
<sequence length="448" mass="48148">MEMALRAMVGTARLPSSTFLSCRITTCVQSCSRSFARRAFVLTSAVMASSTAANAMAAPAKKVLVPIAFGTEEIEATVVVDILRRSGAEVTVASVEQDLQIEASRRVKLVADDKLESCDGKGFDLIALPGGMPGSSRLRDSELLKRMTVAQSEQGKLVAAICAAPAVALQEWGILEGRKATCHPSFIDKLTSSLTVGSRVQTDGHITTSRGPGTAIEFALSLVEQLYGKQKFEEVSKPLVLRSKSANEPLRDIFNQHEWKAKGTPKVLVPLANGSEEMEAVMIIDILRRAGMSVTVASIENSLQIEASRKVKIVADKLLEDVEDTSFDLIVLPGGMPGAERLRDSEVLHSLLTKQAEEQKAFGAICAAPAVVLEFYGLLKGKKATCHPAFVQKLSDQSAAETRVVVDGQSITSRGPGTAMEFALSIVELYYGEEKAVNIAEAMVFQYP</sequence>
<dbReference type="InterPro" id="IPR050325">
    <property type="entry name" value="Prot/Nucl_acid_deglycase"/>
</dbReference>
<dbReference type="GO" id="GO:0005737">
    <property type="term" value="C:cytoplasm"/>
    <property type="evidence" value="ECO:0007669"/>
    <property type="project" value="TreeGrafter"/>
</dbReference>
<evidence type="ECO:0000313" key="4">
    <source>
        <dbReference type="EMBL" id="KAH7279229.1"/>
    </source>
</evidence>